<evidence type="ECO:0000256" key="4">
    <source>
        <dbReference type="ARBA" id="ARBA00023069"/>
    </source>
</evidence>
<reference evidence="7" key="1">
    <citation type="submission" date="2021-06" db="EMBL/GenBank/DDBJ databases">
        <authorList>
            <person name="Kallberg Y."/>
            <person name="Tangrot J."/>
            <person name="Rosling A."/>
        </authorList>
    </citation>
    <scope>NUCLEOTIDE SEQUENCE</scope>
    <source>
        <strain evidence="7">CL551</strain>
    </source>
</reference>
<evidence type="ECO:0000256" key="3">
    <source>
        <dbReference type="ARBA" id="ARBA00022490"/>
    </source>
</evidence>
<name>A0A9N9NYA3_9GLOM</name>
<feature type="non-terminal residue" evidence="7">
    <location>
        <position position="1"/>
    </location>
</feature>
<protein>
    <submittedName>
        <fullName evidence="7">105_t:CDS:1</fullName>
    </submittedName>
</protein>
<evidence type="ECO:0000313" key="7">
    <source>
        <dbReference type="EMBL" id="CAG8774961.1"/>
    </source>
</evidence>
<evidence type="ECO:0000313" key="8">
    <source>
        <dbReference type="Proteomes" id="UP000789342"/>
    </source>
</evidence>
<dbReference type="PANTHER" id="PTHR39211:SF1">
    <property type="entry name" value="ABNORMAL SPINDLE-LIKE MICROCEPHALY-ASSOCIATED PROTEIN ASH DOMAIN-CONTAINING PROTEIN"/>
    <property type="match status" value="1"/>
</dbReference>
<dbReference type="AlphaFoldDB" id="A0A9N9NYA3"/>
<dbReference type="Gene3D" id="2.60.40.10">
    <property type="entry name" value="Immunoglobulins"/>
    <property type="match status" value="1"/>
</dbReference>
<keyword evidence="3" id="KW-0963">Cytoplasm</keyword>
<comment type="subcellular location">
    <subcellularLocation>
        <location evidence="1">Cell projection</location>
        <location evidence="1">Cilium</location>
    </subcellularLocation>
    <subcellularLocation>
        <location evidence="2">Cytoplasm</location>
    </subcellularLocation>
</comment>
<accession>A0A9N9NYA3</accession>
<dbReference type="OrthoDB" id="252265at2759"/>
<keyword evidence="8" id="KW-1185">Reference proteome</keyword>
<dbReference type="GO" id="GO:0005929">
    <property type="term" value="C:cilium"/>
    <property type="evidence" value="ECO:0007669"/>
    <property type="project" value="UniProtKB-SubCell"/>
</dbReference>
<feature type="non-terminal residue" evidence="7">
    <location>
        <position position="295"/>
    </location>
</feature>
<keyword evidence="5" id="KW-0966">Cell projection</keyword>
<gene>
    <name evidence="7" type="ORF">AMORRO_LOCUS16842</name>
</gene>
<keyword evidence="4" id="KW-0969">Cilium</keyword>
<sequence length="295" mass="33703">AVRGITEEISDPKPPQEIITSQVYVHEHKNQDIVKTVIFRAIVYYDYLGFLQALSEETCNSVENQTESSIASPVPELSNLTTEIVEQIAKDSSSILRKLINFPSSQLYDSATSTLLSYSPETELSQYDFASSDAPTHDESSENLVLEPTDLDIGRLEINQRHNYYFKLANRGDVPLCYKIIIPENESTFFQFTQLRDTLEPHETRRLDFSLITNEIGRQTHSIIIQNCETKSEFSFTLHGYIHYSHYLRFPSLGDDGQSELNLGYCYVDPGRKYSQVTPLLVENITDDDVYITCQ</sequence>
<dbReference type="InterPro" id="IPR053879">
    <property type="entry name" value="HYDIN_VesB_CFA65-like_Ig"/>
</dbReference>
<evidence type="ECO:0000256" key="2">
    <source>
        <dbReference type="ARBA" id="ARBA00004496"/>
    </source>
</evidence>
<comment type="caution">
    <text evidence="7">The sequence shown here is derived from an EMBL/GenBank/DDBJ whole genome shotgun (WGS) entry which is preliminary data.</text>
</comment>
<feature type="domain" description="HYDIN/VesB/CFA65-like Ig-like" evidence="6">
    <location>
        <begin position="144"/>
        <end position="237"/>
    </location>
</feature>
<proteinExistence type="predicted"/>
<dbReference type="InterPro" id="IPR013783">
    <property type="entry name" value="Ig-like_fold"/>
</dbReference>
<organism evidence="7 8">
    <name type="scientific">Acaulospora morrowiae</name>
    <dbReference type="NCBI Taxonomy" id="94023"/>
    <lineage>
        <taxon>Eukaryota</taxon>
        <taxon>Fungi</taxon>
        <taxon>Fungi incertae sedis</taxon>
        <taxon>Mucoromycota</taxon>
        <taxon>Glomeromycotina</taxon>
        <taxon>Glomeromycetes</taxon>
        <taxon>Diversisporales</taxon>
        <taxon>Acaulosporaceae</taxon>
        <taxon>Acaulospora</taxon>
    </lineage>
</organism>
<evidence type="ECO:0000256" key="5">
    <source>
        <dbReference type="ARBA" id="ARBA00023273"/>
    </source>
</evidence>
<evidence type="ECO:0000256" key="1">
    <source>
        <dbReference type="ARBA" id="ARBA00004138"/>
    </source>
</evidence>
<evidence type="ECO:0000259" key="6">
    <source>
        <dbReference type="Pfam" id="PF22544"/>
    </source>
</evidence>
<dbReference type="PANTHER" id="PTHR39211">
    <property type="entry name" value="CHROMOSOME 7, WHOLE GENOME SHOTGUN SEQUENCE"/>
    <property type="match status" value="1"/>
</dbReference>
<dbReference type="GO" id="GO:0005737">
    <property type="term" value="C:cytoplasm"/>
    <property type="evidence" value="ECO:0007669"/>
    <property type="project" value="UniProtKB-SubCell"/>
</dbReference>
<dbReference type="Proteomes" id="UP000789342">
    <property type="component" value="Unassembled WGS sequence"/>
</dbReference>
<dbReference type="Pfam" id="PF22544">
    <property type="entry name" value="HYDIN_VesB_CFA65-like_Ig"/>
    <property type="match status" value="1"/>
</dbReference>
<dbReference type="EMBL" id="CAJVPV010048770">
    <property type="protein sequence ID" value="CAG8774961.1"/>
    <property type="molecule type" value="Genomic_DNA"/>
</dbReference>